<dbReference type="PANTHER" id="PTHR43104:SF4">
    <property type="entry name" value="L-2-HYDROXYGLUTARATE DEHYDROGENASE, MITOCHONDRIAL"/>
    <property type="match status" value="1"/>
</dbReference>
<evidence type="ECO:0000259" key="9">
    <source>
        <dbReference type="Pfam" id="PF01266"/>
    </source>
</evidence>
<dbReference type="Pfam" id="PF01266">
    <property type="entry name" value="DAO"/>
    <property type="match status" value="1"/>
</dbReference>
<evidence type="ECO:0000256" key="1">
    <source>
        <dbReference type="ARBA" id="ARBA00001974"/>
    </source>
</evidence>
<evidence type="ECO:0000256" key="4">
    <source>
        <dbReference type="ARBA" id="ARBA00023002"/>
    </source>
</evidence>
<keyword evidence="4" id="KW-0560">Oxidoreductase</keyword>
<protein>
    <recommendedName>
        <fullName evidence="8">L-2-hydroxyglutarate dehydrogenase, mitochondrial</fullName>
        <ecNumber evidence="7">1.1.99.2</ecNumber>
    </recommendedName>
</protein>
<comment type="catalytic activity">
    <reaction evidence="5">
        <text>(S)-2-hydroxyglutarate + A = 2-oxoglutarate + AH2</text>
        <dbReference type="Rhea" id="RHEA:21252"/>
        <dbReference type="ChEBI" id="CHEBI:13193"/>
        <dbReference type="ChEBI" id="CHEBI:16782"/>
        <dbReference type="ChEBI" id="CHEBI:16810"/>
        <dbReference type="ChEBI" id="CHEBI:17499"/>
        <dbReference type="EC" id="1.1.99.2"/>
    </reaction>
</comment>
<dbReference type="SUPFAM" id="SSF51905">
    <property type="entry name" value="FAD/NAD(P)-binding domain"/>
    <property type="match status" value="1"/>
</dbReference>
<keyword evidence="11" id="KW-1185">Reference proteome</keyword>
<dbReference type="Gene3D" id="3.30.9.10">
    <property type="entry name" value="D-Amino Acid Oxidase, subunit A, domain 2"/>
    <property type="match status" value="1"/>
</dbReference>
<dbReference type="EMBL" id="OZ037945">
    <property type="protein sequence ID" value="CAL1700505.1"/>
    <property type="molecule type" value="Genomic_DNA"/>
</dbReference>
<dbReference type="PANTHER" id="PTHR43104">
    <property type="entry name" value="L-2-HYDROXYGLUTARATE DEHYDROGENASE, MITOCHONDRIAL"/>
    <property type="match status" value="1"/>
</dbReference>
<evidence type="ECO:0000256" key="7">
    <source>
        <dbReference type="ARBA" id="ARBA00038878"/>
    </source>
</evidence>
<dbReference type="EC" id="1.1.99.2" evidence="7"/>
<comment type="cofactor">
    <cofactor evidence="1">
        <name>FAD</name>
        <dbReference type="ChEBI" id="CHEBI:57692"/>
    </cofactor>
</comment>
<proteinExistence type="inferred from homology"/>
<gene>
    <name evidence="10" type="ORF">GFSPODELE1_LOCUS3174</name>
</gene>
<evidence type="ECO:0000256" key="8">
    <source>
        <dbReference type="ARBA" id="ARBA00041137"/>
    </source>
</evidence>
<dbReference type="InterPro" id="IPR036188">
    <property type="entry name" value="FAD/NAD-bd_sf"/>
</dbReference>
<keyword evidence="3" id="KW-0274">FAD</keyword>
<evidence type="ECO:0000256" key="5">
    <source>
        <dbReference type="ARBA" id="ARBA00036066"/>
    </source>
</evidence>
<keyword evidence="2" id="KW-0285">Flavoprotein</keyword>
<evidence type="ECO:0000256" key="2">
    <source>
        <dbReference type="ARBA" id="ARBA00022630"/>
    </source>
</evidence>
<reference evidence="11" key="1">
    <citation type="submission" date="2024-04" db="EMBL/GenBank/DDBJ databases">
        <authorList>
            <person name="Shaw F."/>
            <person name="Minotto A."/>
        </authorList>
    </citation>
    <scope>NUCLEOTIDE SEQUENCE [LARGE SCALE GENOMIC DNA]</scope>
</reference>
<dbReference type="Gene3D" id="3.50.50.60">
    <property type="entry name" value="FAD/NAD(P)-binding domain"/>
    <property type="match status" value="2"/>
</dbReference>
<dbReference type="Proteomes" id="UP001497453">
    <property type="component" value="Chromosome 2"/>
</dbReference>
<organism evidence="10 11">
    <name type="scientific">Somion occarium</name>
    <dbReference type="NCBI Taxonomy" id="3059160"/>
    <lineage>
        <taxon>Eukaryota</taxon>
        <taxon>Fungi</taxon>
        <taxon>Dikarya</taxon>
        <taxon>Basidiomycota</taxon>
        <taxon>Agaricomycotina</taxon>
        <taxon>Agaricomycetes</taxon>
        <taxon>Polyporales</taxon>
        <taxon>Cerrenaceae</taxon>
        <taxon>Somion</taxon>
    </lineage>
</organism>
<sequence length="479" mass="53568">MAATHVRGLKAALNANGKYRYKTPESVVDYLVIGGGVVGLAVAQRLAQRFPSKSTYLVERHEGPGQETSSRSSEVIHSGMYCLYYLEYRDIERSLEGLYYPEDSLKTKLCIRGRQLMYERCERHRIPHRKLGKLVVAQDSQRPYIERLHDKAQRLKWPPHSAPLDRRALPTNLITGDEARELEPDLSKKIVAALWSPETGIVDSHSLMENLEKEITESEGGELVYSTRVVRVDPYYGSSLVRDQPSGDAREEGWVVQTVTGDQEESDPLLARTLINASGLSANVILNSLVPQDQRIAMYYARGSYASYNGSAVSHVSHLIYPCPGTGRVEHGFQSLGTHLTLDMQGKVRFGPDLDWLNPLDESNPDFWEKHLIPDETRLRLMHEAVTEYLPNVTFEGLQPDYCGIRPKLVGPQGGFQDFVFRKDYPHSFTGAVTGSSTNRTNPMISLMGIESPGLTSSLAIAEHVVDDILCDAEGHRDS</sequence>
<name>A0ABP1CXW7_9APHY</name>
<evidence type="ECO:0000313" key="10">
    <source>
        <dbReference type="EMBL" id="CAL1700505.1"/>
    </source>
</evidence>
<dbReference type="InterPro" id="IPR006076">
    <property type="entry name" value="FAD-dep_OxRdtase"/>
</dbReference>
<feature type="domain" description="FAD dependent oxidoreductase" evidence="9">
    <location>
        <begin position="29"/>
        <end position="467"/>
    </location>
</feature>
<accession>A0ABP1CXW7</accession>
<comment type="similarity">
    <text evidence="6">Belongs to the L2HGDH family.</text>
</comment>
<evidence type="ECO:0000256" key="6">
    <source>
        <dbReference type="ARBA" id="ARBA00037941"/>
    </source>
</evidence>
<evidence type="ECO:0000313" key="11">
    <source>
        <dbReference type="Proteomes" id="UP001497453"/>
    </source>
</evidence>
<evidence type="ECO:0000256" key="3">
    <source>
        <dbReference type="ARBA" id="ARBA00022827"/>
    </source>
</evidence>